<evidence type="ECO:0000256" key="1">
    <source>
        <dbReference type="SAM" id="Phobius"/>
    </source>
</evidence>
<comment type="caution">
    <text evidence="2">The sequence shown here is derived from an EMBL/GenBank/DDBJ whole genome shotgun (WGS) entry which is preliminary data.</text>
</comment>
<protein>
    <submittedName>
        <fullName evidence="2">Uncharacterized protein</fullName>
    </submittedName>
</protein>
<accession>A0A7J7ZJG4</accession>
<feature type="transmembrane region" description="Helical" evidence="1">
    <location>
        <begin position="96"/>
        <end position="119"/>
    </location>
</feature>
<evidence type="ECO:0000313" key="2">
    <source>
        <dbReference type="EMBL" id="KAF6374417.1"/>
    </source>
</evidence>
<organism evidence="2 3">
    <name type="scientific">Pipistrellus kuhlii</name>
    <name type="common">Kuhl's pipistrelle</name>
    <dbReference type="NCBI Taxonomy" id="59472"/>
    <lineage>
        <taxon>Eukaryota</taxon>
        <taxon>Metazoa</taxon>
        <taxon>Chordata</taxon>
        <taxon>Craniata</taxon>
        <taxon>Vertebrata</taxon>
        <taxon>Euteleostomi</taxon>
        <taxon>Mammalia</taxon>
        <taxon>Eutheria</taxon>
        <taxon>Laurasiatheria</taxon>
        <taxon>Chiroptera</taxon>
        <taxon>Yangochiroptera</taxon>
        <taxon>Vespertilionidae</taxon>
        <taxon>Pipistrellus</taxon>
    </lineage>
</organism>
<evidence type="ECO:0000313" key="3">
    <source>
        <dbReference type="Proteomes" id="UP000558488"/>
    </source>
</evidence>
<reference evidence="2 3" key="1">
    <citation type="journal article" date="2020" name="Nature">
        <title>Six reference-quality genomes reveal evolution of bat adaptations.</title>
        <authorList>
            <person name="Jebb D."/>
            <person name="Huang Z."/>
            <person name="Pippel M."/>
            <person name="Hughes G.M."/>
            <person name="Lavrichenko K."/>
            <person name="Devanna P."/>
            <person name="Winkler S."/>
            <person name="Jermiin L.S."/>
            <person name="Skirmuntt E.C."/>
            <person name="Katzourakis A."/>
            <person name="Burkitt-Gray L."/>
            <person name="Ray D.A."/>
            <person name="Sullivan K.A.M."/>
            <person name="Roscito J.G."/>
            <person name="Kirilenko B.M."/>
            <person name="Davalos L.M."/>
            <person name="Corthals A.P."/>
            <person name="Power M.L."/>
            <person name="Jones G."/>
            <person name="Ransome R.D."/>
            <person name="Dechmann D.K.N."/>
            <person name="Locatelli A.G."/>
            <person name="Puechmaille S.J."/>
            <person name="Fedrigo O."/>
            <person name="Jarvis E.D."/>
            <person name="Hiller M."/>
            <person name="Vernes S.C."/>
            <person name="Myers E.W."/>
            <person name="Teeling E.C."/>
        </authorList>
    </citation>
    <scope>NUCLEOTIDE SEQUENCE [LARGE SCALE GENOMIC DNA]</scope>
    <source>
        <strain evidence="2">MPipKuh1</strain>
        <tissue evidence="2">Flight muscle</tissue>
    </source>
</reference>
<dbReference type="AlphaFoldDB" id="A0A7J7ZJG4"/>
<gene>
    <name evidence="2" type="ORF">mPipKuh1_009636</name>
</gene>
<keyword evidence="1" id="KW-1133">Transmembrane helix</keyword>
<dbReference type="Proteomes" id="UP000558488">
    <property type="component" value="Unassembled WGS sequence"/>
</dbReference>
<dbReference type="EMBL" id="JACAGB010000003">
    <property type="protein sequence ID" value="KAF6374417.1"/>
    <property type="molecule type" value="Genomic_DNA"/>
</dbReference>
<sequence length="124" mass="13995">MIIVLSLPFIGEPRDPHFVFSQDQRNWTSLCSAARNPWTSLPDLSHPDPVAWEPRAMDSNTASLRPSLSNRKREQIPTYPVENLPPRGRLSQGCCLIIRVVIVIITIIIIIIIITVAIVPNYNE</sequence>
<keyword evidence="1" id="KW-0472">Membrane</keyword>
<keyword evidence="1" id="KW-0812">Transmembrane</keyword>
<keyword evidence="3" id="KW-1185">Reference proteome</keyword>
<proteinExistence type="predicted"/>
<name>A0A7J7ZJG4_PIPKU</name>